<keyword evidence="12" id="KW-1185">Reference proteome</keyword>
<comment type="cofactor">
    <cofactor evidence="8">
        <name>Mn(2+)</name>
        <dbReference type="ChEBI" id="CHEBI:29035"/>
    </cofactor>
    <cofactor evidence="8">
        <name>Mg(2+)</name>
        <dbReference type="ChEBI" id="CHEBI:18420"/>
    </cofactor>
    <text evidence="8">Manganese or magnesium. Binds 1 divalent metal ion per monomer in the absence of substrate. May bind a second metal ion after substrate binding.</text>
</comment>
<evidence type="ECO:0000256" key="8">
    <source>
        <dbReference type="PROSITE-ProRule" id="PRU01319"/>
    </source>
</evidence>
<dbReference type="InterPro" id="IPR036397">
    <property type="entry name" value="RNaseH_sf"/>
</dbReference>
<organism evidence="11 12">
    <name type="scientific">Populus deltoides</name>
    <name type="common">Eastern poplar</name>
    <name type="synonym">Eastern cottonwood</name>
    <dbReference type="NCBI Taxonomy" id="3696"/>
    <lineage>
        <taxon>Eukaryota</taxon>
        <taxon>Viridiplantae</taxon>
        <taxon>Streptophyta</taxon>
        <taxon>Embryophyta</taxon>
        <taxon>Tracheophyta</taxon>
        <taxon>Spermatophyta</taxon>
        <taxon>Magnoliopsida</taxon>
        <taxon>eudicotyledons</taxon>
        <taxon>Gunneridae</taxon>
        <taxon>Pentapetalae</taxon>
        <taxon>rosids</taxon>
        <taxon>fabids</taxon>
        <taxon>Malpighiales</taxon>
        <taxon>Salicaceae</taxon>
        <taxon>Saliceae</taxon>
        <taxon>Populus</taxon>
    </lineage>
</organism>
<protein>
    <recommendedName>
        <fullName evidence="9">Ribonuclease</fullName>
        <ecNumber evidence="9">3.1.26.4</ecNumber>
    </recommendedName>
</protein>
<feature type="binding site" evidence="8">
    <location>
        <position position="21"/>
    </location>
    <ligand>
        <name>a divalent metal cation</name>
        <dbReference type="ChEBI" id="CHEBI:60240"/>
    </ligand>
</feature>
<evidence type="ECO:0000256" key="1">
    <source>
        <dbReference type="ARBA" id="ARBA00000077"/>
    </source>
</evidence>
<sequence>MESESTLPDWASKPCIMGIDEAGRGPVLGPMVYGCLYCARSYEKTLSTLNFADSKTLKEEKREELFEKLKANELIGWAVDVIDPRELSAKMLRKIKINLNEISHDSASGLVTRVLNMGVLLTDVRIFFSLKRMWVFPLMHAYLAVYVDTVGDPEKYRIKLSERFPSIKFVVAKKADSLYPVVSGASIVAKVTRDRALRDWVLDETAENMTRNFGSGYPGDPETKSWLEKHQHSVFGFPSLVRFSWGTCTSYSKNMVEVVWESDKTEEDGSSSSSGKRQLKLSSFGVTTSKRKSEEIGSSGKSRCKFFQSRKLEQLANF</sequence>
<reference evidence="11" key="1">
    <citation type="journal article" date="2021" name="J. Hered.">
        <title>Genome Assembly of Salicaceae Populus deltoides (Eastern Cottonwood) I-69 Based on Nanopore Sequencing and Hi-C Technologies.</title>
        <authorList>
            <person name="Bai S."/>
            <person name="Wu H."/>
            <person name="Zhang J."/>
            <person name="Pan Z."/>
            <person name="Zhao W."/>
            <person name="Li Z."/>
            <person name="Tong C."/>
        </authorList>
    </citation>
    <scope>NUCLEOTIDE SEQUENCE</scope>
    <source>
        <tissue evidence="11">Leaf</tissue>
    </source>
</reference>
<feature type="binding site" evidence="8">
    <location>
        <position position="148"/>
    </location>
    <ligand>
        <name>a divalent metal cation</name>
        <dbReference type="ChEBI" id="CHEBI:60240"/>
    </ligand>
</feature>
<feature type="binding site" evidence="8">
    <location>
        <position position="20"/>
    </location>
    <ligand>
        <name>a divalent metal cation</name>
        <dbReference type="ChEBI" id="CHEBI:60240"/>
    </ligand>
</feature>
<dbReference type="PANTHER" id="PTHR10954:SF7">
    <property type="entry name" value="RIBONUCLEASE H2 SUBUNIT A"/>
    <property type="match status" value="1"/>
</dbReference>
<dbReference type="InterPro" id="IPR012337">
    <property type="entry name" value="RNaseH-like_sf"/>
</dbReference>
<proteinExistence type="inferred from homology"/>
<evidence type="ECO:0000256" key="9">
    <source>
        <dbReference type="RuleBase" id="RU003515"/>
    </source>
</evidence>
<dbReference type="GO" id="GO:0043137">
    <property type="term" value="P:DNA replication, removal of RNA primer"/>
    <property type="evidence" value="ECO:0007669"/>
    <property type="project" value="TreeGrafter"/>
</dbReference>
<dbReference type="GO" id="GO:0003723">
    <property type="term" value="F:RNA binding"/>
    <property type="evidence" value="ECO:0007669"/>
    <property type="project" value="UniProtKB-UniRule"/>
</dbReference>
<comment type="similarity">
    <text evidence="3">Belongs to the RNase HII family. Eukaryotic subfamily.</text>
</comment>
<dbReference type="AlphaFoldDB" id="A0A8T2YAE7"/>
<dbReference type="GO" id="GO:0032299">
    <property type="term" value="C:ribonuclease H2 complex"/>
    <property type="evidence" value="ECO:0007669"/>
    <property type="project" value="TreeGrafter"/>
</dbReference>
<evidence type="ECO:0000256" key="4">
    <source>
        <dbReference type="ARBA" id="ARBA00022722"/>
    </source>
</evidence>
<comment type="cofactor">
    <cofactor evidence="2">
        <name>Mg(2+)</name>
        <dbReference type="ChEBI" id="CHEBI:18420"/>
    </cofactor>
</comment>
<keyword evidence="6 8" id="KW-0255">Endonuclease</keyword>
<feature type="domain" description="RNase H type-2" evidence="10">
    <location>
        <begin position="14"/>
        <end position="257"/>
    </location>
</feature>
<dbReference type="PROSITE" id="PS51975">
    <property type="entry name" value="RNASE_H_2"/>
    <property type="match status" value="1"/>
</dbReference>
<dbReference type="InterPro" id="IPR024567">
    <property type="entry name" value="RNase_HII/HIII_dom"/>
</dbReference>
<evidence type="ECO:0000259" key="10">
    <source>
        <dbReference type="PROSITE" id="PS51975"/>
    </source>
</evidence>
<comment type="function">
    <text evidence="9">Endonuclease that specifically degrades the RNA of RNA-DNA hybrids.</text>
</comment>
<evidence type="ECO:0000256" key="2">
    <source>
        <dbReference type="ARBA" id="ARBA00001946"/>
    </source>
</evidence>
<keyword evidence="4 8" id="KW-0540">Nuclease</keyword>
<dbReference type="SUPFAM" id="SSF53098">
    <property type="entry name" value="Ribonuclease H-like"/>
    <property type="match status" value="1"/>
</dbReference>
<dbReference type="CDD" id="cd07181">
    <property type="entry name" value="RNase_HII_eukaryota_like"/>
    <property type="match status" value="1"/>
</dbReference>
<evidence type="ECO:0000313" key="12">
    <source>
        <dbReference type="Proteomes" id="UP000807159"/>
    </source>
</evidence>
<dbReference type="EC" id="3.1.26.4" evidence="9"/>
<keyword evidence="5 8" id="KW-0479">Metal-binding</keyword>
<comment type="catalytic activity">
    <reaction evidence="1 8 9">
        <text>Endonucleolytic cleavage to 5'-phosphomonoester.</text>
        <dbReference type="EC" id="3.1.26.4"/>
    </reaction>
</comment>
<dbReference type="FunFam" id="1.10.10.460:FF:000001">
    <property type="entry name" value="Ribonuclease"/>
    <property type="match status" value="1"/>
</dbReference>
<dbReference type="GO" id="GO:0046872">
    <property type="term" value="F:metal ion binding"/>
    <property type="evidence" value="ECO:0007669"/>
    <property type="project" value="UniProtKB-KW"/>
</dbReference>
<name>A0A8T2YAE7_POPDE</name>
<evidence type="ECO:0000256" key="6">
    <source>
        <dbReference type="ARBA" id="ARBA00022759"/>
    </source>
</evidence>
<accession>A0A8T2YAE7</accession>
<dbReference type="PANTHER" id="PTHR10954">
    <property type="entry name" value="RIBONUCLEASE H2 SUBUNIT A"/>
    <property type="match status" value="1"/>
</dbReference>
<evidence type="ECO:0000256" key="3">
    <source>
        <dbReference type="ARBA" id="ARBA00007058"/>
    </source>
</evidence>
<dbReference type="Gene3D" id="1.10.10.460">
    <property type="entry name" value="Ribonuclease hii. Domain 2"/>
    <property type="match status" value="1"/>
</dbReference>
<evidence type="ECO:0000256" key="5">
    <source>
        <dbReference type="ARBA" id="ARBA00022723"/>
    </source>
</evidence>
<gene>
    <name evidence="11" type="ORF">H0E87_016711</name>
</gene>
<evidence type="ECO:0000256" key="7">
    <source>
        <dbReference type="ARBA" id="ARBA00022801"/>
    </source>
</evidence>
<dbReference type="GO" id="GO:0006298">
    <property type="term" value="P:mismatch repair"/>
    <property type="evidence" value="ECO:0007669"/>
    <property type="project" value="TreeGrafter"/>
</dbReference>
<dbReference type="NCBIfam" id="TIGR00729">
    <property type="entry name" value="ribonuclease HII"/>
    <property type="match status" value="1"/>
</dbReference>
<dbReference type="InterPro" id="IPR023160">
    <property type="entry name" value="RNase_HII_hlx-loop-hlx_cap_dom"/>
</dbReference>
<dbReference type="Gene3D" id="3.30.420.10">
    <property type="entry name" value="Ribonuclease H-like superfamily/Ribonuclease H"/>
    <property type="match status" value="1"/>
</dbReference>
<dbReference type="EMBL" id="JACEGQ020000008">
    <property type="protein sequence ID" value="KAH8502046.1"/>
    <property type="molecule type" value="Genomic_DNA"/>
</dbReference>
<dbReference type="InterPro" id="IPR001352">
    <property type="entry name" value="RNase_HII/HIII"/>
</dbReference>
<dbReference type="InterPro" id="IPR004649">
    <property type="entry name" value="RNase_H2_suA"/>
</dbReference>
<keyword evidence="7 8" id="KW-0378">Hydrolase</keyword>
<dbReference type="GO" id="GO:0004523">
    <property type="term" value="F:RNA-DNA hybrid ribonuclease activity"/>
    <property type="evidence" value="ECO:0007669"/>
    <property type="project" value="UniProtKB-UniRule"/>
</dbReference>
<dbReference type="Proteomes" id="UP000807159">
    <property type="component" value="Chromosome 8"/>
</dbReference>
<comment type="caution">
    <text evidence="11">The sequence shown here is derived from an EMBL/GenBank/DDBJ whole genome shotgun (WGS) entry which is preliminary data.</text>
</comment>
<dbReference type="Pfam" id="PF01351">
    <property type="entry name" value="RNase_HII"/>
    <property type="match status" value="2"/>
</dbReference>
<evidence type="ECO:0000313" key="11">
    <source>
        <dbReference type="EMBL" id="KAH8502046.1"/>
    </source>
</evidence>